<evidence type="ECO:0000256" key="2">
    <source>
        <dbReference type="ARBA" id="ARBA00006375"/>
    </source>
</evidence>
<evidence type="ECO:0008006" key="13">
    <source>
        <dbReference type="Google" id="ProtNLM"/>
    </source>
</evidence>
<keyword evidence="5" id="KW-0677">Repeat</keyword>
<accession>A0A409XJ41</accession>
<dbReference type="OrthoDB" id="427452at2759"/>
<feature type="repeat" description="Solcar" evidence="10">
    <location>
        <begin position="157"/>
        <end position="244"/>
    </location>
</feature>
<feature type="repeat" description="Solcar" evidence="10">
    <location>
        <begin position="361"/>
        <end position="445"/>
    </location>
</feature>
<sequence>MSAVKWDARNLGPVPHDLSYYSKCMLGGVLACGFTHAGITPLDVAKCNMQVNPQKYNGLVPSLKTLVAEEGSKGIWKGFGPTFVGYSLQGMFKYGLYEVFKDTYMNLAGEELSNKYKPLIWLAGSASAEVFADIALCPLEMAKVKIQTSPTELSNKYKPLIWLAGSASAEVFADIALCPLEMAKVKIQTSPTGTFPTAFGAAMKEMQRTKLETRFPFGSLVPLWSRQIPYTMAKFFFFEKIVQLFYTHVFTEPKDTYSKGTQLGVTFASGYLAGVVCAIVSHPADSLVSQLGKTSNKGKSVGQIVGEVGFVGLATKGLGTRVIMIGTLTGFQWWIYDSFKAAMGLGTTGGKTAGPVPHDGSYYAKALLGGALACGITHAGITPLDVAKCNMQVDPKKYNGLVPSLRTLVAEEGSKGVLKGFGPTLVGYSLQGMFKYGLYEFFKDYYMNLAGEELTNKYKPAIWLVGSASAEVFADIALCPLEMAKVKIQTSPTGTFPTSFGAAMKEMQRTKLETRFPFGSLVPLWSRQIPYTMAKFFFFEKIVQLFYTHVFTEPKESYNKGTQLGITFTSGYLAGVVCAIVSHPADSLVSQLGKASNKGKSLGQIAGEVGFVSLATKGLGTRVLMIGALTGFQWWIYDSFKASMGMGTTGGK</sequence>
<keyword evidence="9 10" id="KW-0472">Membrane</keyword>
<comment type="similarity">
    <text evidence="2">Belongs to the mitochondrial carrier (TC 2.A.29) family.</text>
</comment>
<evidence type="ECO:0000256" key="10">
    <source>
        <dbReference type="PROSITE-ProRule" id="PRU00282"/>
    </source>
</evidence>
<dbReference type="SUPFAM" id="SSF103506">
    <property type="entry name" value="Mitochondrial carrier"/>
    <property type="match status" value="3"/>
</dbReference>
<dbReference type="InterPro" id="IPR023395">
    <property type="entry name" value="MCP_dom_sf"/>
</dbReference>
<feature type="repeat" description="Solcar" evidence="10">
    <location>
        <begin position="458"/>
        <end position="545"/>
    </location>
</feature>
<dbReference type="AlphaFoldDB" id="A0A409XJ41"/>
<keyword evidence="3" id="KW-0813">Transport</keyword>
<dbReference type="Proteomes" id="UP000283269">
    <property type="component" value="Unassembled WGS sequence"/>
</dbReference>
<evidence type="ECO:0000256" key="4">
    <source>
        <dbReference type="ARBA" id="ARBA00022692"/>
    </source>
</evidence>
<evidence type="ECO:0000256" key="3">
    <source>
        <dbReference type="ARBA" id="ARBA00022448"/>
    </source>
</evidence>
<dbReference type="PANTHER" id="PTHR45671">
    <property type="entry name" value="SOLUTE CARRIER FAMILY 25 (MITOCHONDRIAL CARRIER PHOSPHATE CARRIER), MEMBER 3, LIKE-RELATED-RELATED"/>
    <property type="match status" value="1"/>
</dbReference>
<keyword evidence="8" id="KW-0496">Mitochondrion</keyword>
<reference evidence="11 12" key="1">
    <citation type="journal article" date="2018" name="Evol. Lett.">
        <title>Horizontal gene cluster transfer increased hallucinogenic mushroom diversity.</title>
        <authorList>
            <person name="Reynolds H.T."/>
            <person name="Vijayakumar V."/>
            <person name="Gluck-Thaler E."/>
            <person name="Korotkin H.B."/>
            <person name="Matheny P.B."/>
            <person name="Slot J.C."/>
        </authorList>
    </citation>
    <scope>NUCLEOTIDE SEQUENCE [LARGE SCALE GENOMIC DNA]</scope>
    <source>
        <strain evidence="11 12">2631</strain>
    </source>
</reference>
<keyword evidence="6" id="KW-0999">Mitochondrion inner membrane</keyword>
<comment type="caution">
    <text evidence="11">The sequence shown here is derived from an EMBL/GenBank/DDBJ whole genome shotgun (WGS) entry which is preliminary data.</text>
</comment>
<name>A0A409XJ41_PSICY</name>
<feature type="repeat" description="Solcar" evidence="10">
    <location>
        <begin position="261"/>
        <end position="342"/>
    </location>
</feature>
<evidence type="ECO:0000313" key="12">
    <source>
        <dbReference type="Proteomes" id="UP000283269"/>
    </source>
</evidence>
<dbReference type="PROSITE" id="PS50920">
    <property type="entry name" value="SOLCAR"/>
    <property type="match status" value="5"/>
</dbReference>
<evidence type="ECO:0000256" key="5">
    <source>
        <dbReference type="ARBA" id="ARBA00022737"/>
    </source>
</evidence>
<dbReference type="Pfam" id="PF00153">
    <property type="entry name" value="Mito_carr"/>
    <property type="match status" value="4"/>
</dbReference>
<organism evidence="11 12">
    <name type="scientific">Psilocybe cyanescens</name>
    <dbReference type="NCBI Taxonomy" id="93625"/>
    <lineage>
        <taxon>Eukaryota</taxon>
        <taxon>Fungi</taxon>
        <taxon>Dikarya</taxon>
        <taxon>Basidiomycota</taxon>
        <taxon>Agaricomycotina</taxon>
        <taxon>Agaricomycetes</taxon>
        <taxon>Agaricomycetidae</taxon>
        <taxon>Agaricales</taxon>
        <taxon>Agaricineae</taxon>
        <taxon>Strophariaceae</taxon>
        <taxon>Psilocybe</taxon>
    </lineage>
</organism>
<dbReference type="EMBL" id="NHYD01001548">
    <property type="protein sequence ID" value="PPQ90770.1"/>
    <property type="molecule type" value="Genomic_DNA"/>
</dbReference>
<evidence type="ECO:0000256" key="8">
    <source>
        <dbReference type="ARBA" id="ARBA00023128"/>
    </source>
</evidence>
<dbReference type="InParanoid" id="A0A409XJ41"/>
<protein>
    <recommendedName>
        <fullName evidence="13">Mitochondrial carrier protein</fullName>
    </recommendedName>
</protein>
<dbReference type="GO" id="GO:0005315">
    <property type="term" value="F:phosphate transmembrane transporter activity"/>
    <property type="evidence" value="ECO:0007669"/>
    <property type="project" value="InterPro"/>
</dbReference>
<evidence type="ECO:0000313" key="11">
    <source>
        <dbReference type="EMBL" id="PPQ90770.1"/>
    </source>
</evidence>
<keyword evidence="12" id="KW-1185">Reference proteome</keyword>
<dbReference type="FunFam" id="1.50.40.10:FF:000138">
    <property type="entry name" value="Mitochondrial phosphate carrier protein 3"/>
    <property type="match status" value="2"/>
</dbReference>
<dbReference type="GO" id="GO:1990547">
    <property type="term" value="P:mitochondrial phosphate ion transmembrane transport"/>
    <property type="evidence" value="ECO:0007669"/>
    <property type="project" value="InterPro"/>
</dbReference>
<evidence type="ECO:0000256" key="7">
    <source>
        <dbReference type="ARBA" id="ARBA00022989"/>
    </source>
</evidence>
<dbReference type="Gene3D" id="1.50.40.10">
    <property type="entry name" value="Mitochondrial carrier domain"/>
    <property type="match status" value="3"/>
</dbReference>
<dbReference type="InterPro" id="IPR044677">
    <property type="entry name" value="SLC25A3/Pic2/Mir1-like"/>
</dbReference>
<dbReference type="STRING" id="93625.A0A409XJ41"/>
<evidence type="ECO:0000256" key="9">
    <source>
        <dbReference type="ARBA" id="ARBA00023136"/>
    </source>
</evidence>
<feature type="repeat" description="Solcar" evidence="10">
    <location>
        <begin position="19"/>
        <end position="103"/>
    </location>
</feature>
<keyword evidence="7" id="KW-1133">Transmembrane helix</keyword>
<dbReference type="GO" id="GO:0005743">
    <property type="term" value="C:mitochondrial inner membrane"/>
    <property type="evidence" value="ECO:0007669"/>
    <property type="project" value="UniProtKB-SubCell"/>
</dbReference>
<dbReference type="InterPro" id="IPR018108">
    <property type="entry name" value="MCP_transmembrane"/>
</dbReference>
<evidence type="ECO:0000256" key="1">
    <source>
        <dbReference type="ARBA" id="ARBA00004448"/>
    </source>
</evidence>
<evidence type="ECO:0000256" key="6">
    <source>
        <dbReference type="ARBA" id="ARBA00022792"/>
    </source>
</evidence>
<gene>
    <name evidence="11" type="ORF">CVT25_010159</name>
</gene>
<keyword evidence="4 10" id="KW-0812">Transmembrane</keyword>
<dbReference type="PANTHER" id="PTHR45671:SF10">
    <property type="entry name" value="SOLUTE CARRIER FAMILY 25 MEMBER 3"/>
    <property type="match status" value="1"/>
</dbReference>
<comment type="subcellular location">
    <subcellularLocation>
        <location evidence="1">Mitochondrion inner membrane</location>
        <topology evidence="1">Multi-pass membrane protein</topology>
    </subcellularLocation>
</comment>
<proteinExistence type="inferred from homology"/>